<dbReference type="KEGG" id="ppoy:RE92_18345"/>
<dbReference type="RefSeq" id="WP_013372583.1">
    <property type="nucleotide sequence ID" value="NZ_CP009909.1"/>
</dbReference>
<sequence length="172" mass="18153">METLFWWLLAGGAIFTVVSVLIGDVLGSWLDGALELPGLDWFRPVVLLGAMTAFGGAGVLLTKYTGLTMGWVVVLALGIALVIGVLVFFAFIKPMANSEVSSGFSMRELTGRIGEVTIPVPEVGYGEVMIRLGAGNTIHTASSFDHKPLAAGTRIVVVEVAEGVVRVAYLDT</sequence>
<keyword evidence="2" id="KW-0645">Protease</keyword>
<dbReference type="Gene3D" id="2.40.50.140">
    <property type="entry name" value="Nucleic acid-binding proteins"/>
    <property type="match status" value="1"/>
</dbReference>
<organism evidence="2 3">
    <name type="scientific">Paenibacillus polymyxa</name>
    <name type="common">Bacillus polymyxa</name>
    <dbReference type="NCBI Taxonomy" id="1406"/>
    <lineage>
        <taxon>Bacteria</taxon>
        <taxon>Bacillati</taxon>
        <taxon>Bacillota</taxon>
        <taxon>Bacilli</taxon>
        <taxon>Bacillales</taxon>
        <taxon>Paenibacillaceae</taxon>
        <taxon>Paenibacillus</taxon>
    </lineage>
</organism>
<dbReference type="InterPro" id="IPR058653">
    <property type="entry name" value="NfeD2_TM"/>
</dbReference>
<feature type="domain" description="Membrane protein NfeD2 N-terminal transmembrane" evidence="1">
    <location>
        <begin position="1"/>
        <end position="99"/>
    </location>
</feature>
<gene>
    <name evidence="2" type="primary">yuaF</name>
    <name evidence="2" type="ORF">NCTC10343_04198</name>
</gene>
<accession>A0A0F6EQC6</accession>
<evidence type="ECO:0000313" key="2">
    <source>
        <dbReference type="EMBL" id="SUA71311.1"/>
    </source>
</evidence>
<keyword evidence="2" id="KW-0378">Hydrolase</keyword>
<dbReference type="Pfam" id="PF25842">
    <property type="entry name" value="NfeD_TM"/>
    <property type="match status" value="1"/>
</dbReference>
<evidence type="ECO:0000313" key="3">
    <source>
        <dbReference type="Proteomes" id="UP000254400"/>
    </source>
</evidence>
<dbReference type="GO" id="GO:0006508">
    <property type="term" value="P:proteolysis"/>
    <property type="evidence" value="ECO:0007669"/>
    <property type="project" value="UniProtKB-KW"/>
</dbReference>
<dbReference type="Proteomes" id="UP000254400">
    <property type="component" value="Unassembled WGS sequence"/>
</dbReference>
<dbReference type="GeneID" id="93347527"/>
<reference evidence="2 3" key="1">
    <citation type="submission" date="2018-06" db="EMBL/GenBank/DDBJ databases">
        <authorList>
            <consortium name="Pathogen Informatics"/>
            <person name="Doyle S."/>
        </authorList>
    </citation>
    <scope>NUCLEOTIDE SEQUENCE [LARGE SCALE GENOMIC DNA]</scope>
    <source>
        <strain evidence="2 3">NCTC10343</strain>
    </source>
</reference>
<dbReference type="GO" id="GO:0008233">
    <property type="term" value="F:peptidase activity"/>
    <property type="evidence" value="ECO:0007669"/>
    <property type="project" value="UniProtKB-KW"/>
</dbReference>
<evidence type="ECO:0000259" key="1">
    <source>
        <dbReference type="Pfam" id="PF25842"/>
    </source>
</evidence>
<dbReference type="InterPro" id="IPR012340">
    <property type="entry name" value="NA-bd_OB-fold"/>
</dbReference>
<dbReference type="AlphaFoldDB" id="A0A0F6EQC6"/>
<dbReference type="EMBL" id="UGSC01000001">
    <property type="protein sequence ID" value="SUA71311.1"/>
    <property type="molecule type" value="Genomic_DNA"/>
</dbReference>
<proteinExistence type="predicted"/>
<name>A0A0F6EQC6_PAEPO</name>
<protein>
    <submittedName>
        <fullName evidence="2">Membrane protease regulatory membrane protein</fullName>
    </submittedName>
</protein>